<dbReference type="EMBL" id="MN739513">
    <property type="protein sequence ID" value="QHT09559.1"/>
    <property type="molecule type" value="Genomic_DNA"/>
</dbReference>
<evidence type="ECO:0000313" key="1">
    <source>
        <dbReference type="EMBL" id="QHT09559.1"/>
    </source>
</evidence>
<name>A0A6C0D0Y3_9ZZZZ</name>
<reference evidence="1" key="1">
    <citation type="journal article" date="2020" name="Nature">
        <title>Giant virus diversity and host interactions through global metagenomics.</title>
        <authorList>
            <person name="Schulz F."/>
            <person name="Roux S."/>
            <person name="Paez-Espino D."/>
            <person name="Jungbluth S."/>
            <person name="Walsh D.A."/>
            <person name="Denef V.J."/>
            <person name="McMahon K.D."/>
            <person name="Konstantinidis K.T."/>
            <person name="Eloe-Fadrosh E.A."/>
            <person name="Kyrpides N.C."/>
            <person name="Woyke T."/>
        </authorList>
    </citation>
    <scope>NUCLEOTIDE SEQUENCE</scope>
    <source>
        <strain evidence="1">GVMAG-M-3300023174-102</strain>
    </source>
</reference>
<evidence type="ECO:0008006" key="2">
    <source>
        <dbReference type="Google" id="ProtNLM"/>
    </source>
</evidence>
<dbReference type="AlphaFoldDB" id="A0A6C0D0Y3"/>
<accession>A0A6C0D0Y3</accession>
<dbReference type="InterPro" id="IPR005046">
    <property type="entry name" value="DUF285"/>
</dbReference>
<proteinExistence type="predicted"/>
<organism evidence="1">
    <name type="scientific">viral metagenome</name>
    <dbReference type="NCBI Taxonomy" id="1070528"/>
    <lineage>
        <taxon>unclassified sequences</taxon>
        <taxon>metagenomes</taxon>
        <taxon>organismal metagenomes</taxon>
    </lineage>
</organism>
<protein>
    <recommendedName>
        <fullName evidence="2">PKD domain-containing protein</fullName>
    </recommendedName>
</protein>
<dbReference type="InterPro" id="IPR011889">
    <property type="entry name" value="Liste_lipo_26"/>
</dbReference>
<sequence>MSSLNLTIDIANNNSGDTITLNLSGGSVSSIVWGDGNTNTNTSHTYLNDGVYNININGSGITSTGGQSIISPIIYLTECTSFGEIGLTNLTNIFRDALSLTVVPSTLPTMSIITNMSQMFFISFGTSVFNGDISGWDVSNVTNMSGMLLGATLFNQDISSWNVSNVNDMSQMLDGTNLSTTNYNNILNNWSQLSLLYGVYFGVQGLTYTSAGLNGRNILVNTYNWNISGDTYQPSPPVPCFNEGTQILCLNKDKIEEYINIENIRPGDLVKTYKHDYLRVDSIGTRKIYNPSNNMRSKDRLYICTAKNYPDVLSDLIMTGCHSILVDKLSDDQIKKTKEISGKIYITDDKYRLIACIDDRSDVYTKEGMYNIWHIALENESYYNNYGIYANGLLVESTSKRYLRELSGMTLME</sequence>
<dbReference type="Pfam" id="PF03382">
    <property type="entry name" value="DUF285"/>
    <property type="match status" value="1"/>
</dbReference>
<dbReference type="NCBIfam" id="TIGR02167">
    <property type="entry name" value="Liste_lipo_26"/>
    <property type="match status" value="2"/>
</dbReference>